<evidence type="ECO:0000259" key="1">
    <source>
        <dbReference type="Pfam" id="PF02698"/>
    </source>
</evidence>
<dbReference type="InterPro" id="IPR051599">
    <property type="entry name" value="Cell_Envelope_Assoc"/>
</dbReference>
<feature type="domain" description="DUF218" evidence="1">
    <location>
        <begin position="26"/>
        <end position="153"/>
    </location>
</feature>
<accession>A0A7S9LWP9</accession>
<organism evidence="2 3">
    <name type="scientific">Pontivivens ytuae</name>
    <dbReference type="NCBI Taxonomy" id="2789856"/>
    <lineage>
        <taxon>Bacteria</taxon>
        <taxon>Pseudomonadati</taxon>
        <taxon>Pseudomonadota</taxon>
        <taxon>Alphaproteobacteria</taxon>
        <taxon>Rhodobacterales</taxon>
        <taxon>Paracoccaceae</taxon>
        <taxon>Pontivivens</taxon>
    </lineage>
</organism>
<dbReference type="KEGG" id="poz:I0K15_09540"/>
<dbReference type="EMBL" id="CP064942">
    <property type="protein sequence ID" value="QPH56175.1"/>
    <property type="molecule type" value="Genomic_DNA"/>
</dbReference>
<evidence type="ECO:0000313" key="2">
    <source>
        <dbReference type="EMBL" id="QPH56175.1"/>
    </source>
</evidence>
<dbReference type="PANTHER" id="PTHR30336">
    <property type="entry name" value="INNER MEMBRANE PROTEIN, PROBABLE PERMEASE"/>
    <property type="match status" value="1"/>
</dbReference>
<dbReference type="GO" id="GO:0005886">
    <property type="term" value="C:plasma membrane"/>
    <property type="evidence" value="ECO:0007669"/>
    <property type="project" value="TreeGrafter"/>
</dbReference>
<evidence type="ECO:0000313" key="3">
    <source>
        <dbReference type="Proteomes" id="UP000594800"/>
    </source>
</evidence>
<dbReference type="InterPro" id="IPR003848">
    <property type="entry name" value="DUF218"/>
</dbReference>
<dbReference type="Gene3D" id="3.40.50.620">
    <property type="entry name" value="HUPs"/>
    <property type="match status" value="1"/>
</dbReference>
<dbReference type="Proteomes" id="UP000594800">
    <property type="component" value="Chromosome"/>
</dbReference>
<gene>
    <name evidence="2" type="ORF">I0K15_09540</name>
</gene>
<protein>
    <submittedName>
        <fullName evidence="2">YdcF family protein</fullName>
    </submittedName>
</protein>
<reference evidence="2 3" key="1">
    <citation type="submission" date="2020-11" db="EMBL/GenBank/DDBJ databases">
        <title>Description of Pontivivens ytuae sp. nov. isolated from deep sea sediment of Mariana Trench.</title>
        <authorList>
            <person name="Wang Z."/>
            <person name="Sun Q.-L."/>
            <person name="Xu X.-D."/>
            <person name="Tang Y.-Z."/>
            <person name="Zhang J."/>
        </authorList>
    </citation>
    <scope>NUCLEOTIDE SEQUENCE [LARGE SCALE GENOMIC DNA]</scope>
    <source>
        <strain evidence="2 3">MT2928</strain>
    </source>
</reference>
<dbReference type="PANTHER" id="PTHR30336:SF20">
    <property type="entry name" value="DUF218 DOMAIN-CONTAINING PROTEIN"/>
    <property type="match status" value="1"/>
</dbReference>
<dbReference type="Pfam" id="PF02698">
    <property type="entry name" value="DUF218"/>
    <property type="match status" value="1"/>
</dbReference>
<keyword evidence="3" id="KW-1185">Reference proteome</keyword>
<sequence length="215" mass="23499">MNEDVRRAARKLWDFHCIYDALGPADVIIGLGSYDIRVALRCAELFHAGHAPRIVFTGASGNWTRGLFPGREADAFREAAERAGVPAGAIAVEAEATNIGENIRFSRDLAPGARDVILVTKPQTQRRCRATMDRQWPEVRAAITAPLTAYEDQPLPHHDERALICEMVGDLRRFRPYAELGFQTAVAVPDEVAAAADLLVDAGFTDHLPKEALGG</sequence>
<proteinExistence type="predicted"/>
<name>A0A7S9LWP9_9RHOB</name>
<dbReference type="CDD" id="cd06259">
    <property type="entry name" value="YdcF-like"/>
    <property type="match status" value="1"/>
</dbReference>
<dbReference type="InterPro" id="IPR014729">
    <property type="entry name" value="Rossmann-like_a/b/a_fold"/>
</dbReference>
<dbReference type="AlphaFoldDB" id="A0A7S9LWP9"/>